<evidence type="ECO:0000313" key="1">
    <source>
        <dbReference type="EMBL" id="KAL3308368.1"/>
    </source>
</evidence>
<dbReference type="EMBL" id="JBJKFK010005358">
    <property type="protein sequence ID" value="KAL3308368.1"/>
    <property type="molecule type" value="Genomic_DNA"/>
</dbReference>
<keyword evidence="2" id="KW-1185">Reference proteome</keyword>
<organism evidence="1 2">
    <name type="scientific">Cichlidogyrus casuarinus</name>
    <dbReference type="NCBI Taxonomy" id="1844966"/>
    <lineage>
        <taxon>Eukaryota</taxon>
        <taxon>Metazoa</taxon>
        <taxon>Spiralia</taxon>
        <taxon>Lophotrochozoa</taxon>
        <taxon>Platyhelminthes</taxon>
        <taxon>Monogenea</taxon>
        <taxon>Monopisthocotylea</taxon>
        <taxon>Dactylogyridea</taxon>
        <taxon>Ancyrocephalidae</taxon>
        <taxon>Cichlidogyrus</taxon>
    </lineage>
</organism>
<gene>
    <name evidence="1" type="ORF">Ciccas_013103</name>
</gene>
<sequence length="333" mass="37451">MDESDRKKNSCVRHHLQNLLNLMHRIYRCSVDFEQRPGLRMLIQQVFNLSLPATLHPLMIQSLESICCGLISLCRENIQRFQAHEQVILVACNQVRENFLRISLLDSPSGGALKRILEFDFFQSDMPPEFFCAWITQLWPLSTEKDLYPSKKFISTEDASTSKDAKDPVFLYPVLLYSVFLRLTQMYLFLLSSLKENNKTLAESVAVKGNTSADEEESVMKKVQLVAYKRQKQASQMPPPGKNGPSAQSICTKIGVPQQSHLIAIRKLGFASVLEKSINAMLQHGEDPSTSNFFGLMLGTPLSNLVACTDDENLKTSLANWFASLAATQSSPK</sequence>
<comment type="caution">
    <text evidence="1">The sequence shown here is derived from an EMBL/GenBank/DDBJ whole genome shotgun (WGS) entry which is preliminary data.</text>
</comment>
<evidence type="ECO:0000313" key="2">
    <source>
        <dbReference type="Proteomes" id="UP001626550"/>
    </source>
</evidence>
<reference evidence="1 2" key="1">
    <citation type="submission" date="2024-11" db="EMBL/GenBank/DDBJ databases">
        <title>Adaptive evolution of stress response genes in parasites aligns with host niche diversity.</title>
        <authorList>
            <person name="Hahn C."/>
            <person name="Resl P."/>
        </authorList>
    </citation>
    <scope>NUCLEOTIDE SEQUENCE [LARGE SCALE GENOMIC DNA]</scope>
    <source>
        <strain evidence="1">EGGRZ-B1_66</strain>
        <tissue evidence="1">Body</tissue>
    </source>
</reference>
<name>A0ABD2PMU5_9PLAT</name>
<dbReference type="Proteomes" id="UP001626550">
    <property type="component" value="Unassembled WGS sequence"/>
</dbReference>
<protein>
    <submittedName>
        <fullName evidence="1">Uncharacterized protein</fullName>
    </submittedName>
</protein>
<dbReference type="AlphaFoldDB" id="A0ABD2PMU5"/>
<accession>A0ABD2PMU5</accession>
<proteinExistence type="predicted"/>